<evidence type="ECO:0000313" key="3">
    <source>
        <dbReference type="EMBL" id="CAB4928619.1"/>
    </source>
</evidence>
<name>A0A6J7ICH1_9ZZZZ</name>
<dbReference type="EMBL" id="CAFBMK010000148">
    <property type="protein sequence ID" value="CAB4928619.1"/>
    <property type="molecule type" value="Genomic_DNA"/>
</dbReference>
<protein>
    <submittedName>
        <fullName evidence="3">Unannotated protein</fullName>
    </submittedName>
</protein>
<gene>
    <name evidence="3" type="ORF">UFOPK3564_02246</name>
</gene>
<feature type="domain" description="Mce/MlaD" evidence="2">
    <location>
        <begin position="32"/>
        <end position="100"/>
    </location>
</feature>
<dbReference type="PANTHER" id="PTHR33371">
    <property type="entry name" value="INTERMEMBRANE PHOSPHOLIPID TRANSPORT SYSTEM BINDING PROTEIN MLAD-RELATED"/>
    <property type="match status" value="1"/>
</dbReference>
<feature type="region of interest" description="Disordered" evidence="1">
    <location>
        <begin position="407"/>
        <end position="466"/>
    </location>
</feature>
<sequence length="466" mass="48755">MPKPPARIVVPAIALVVAIVVVLRVVGGGSDTYEVVAKFQDAGQVVNGNQVRIAGATVGTVSDIELAGDGQALLTLKITKEQYKPLHRGTRVILRNSSLSSIANRIMVLEPGPDNAPEIASGGSIEAEDTRSATDIDQVLNAVDAKGRQYLQTLVRGGATAFSGAEQETNQLLERLSPALTQTRRTIDELASDEPALQRLVTSSAAVSSTLAENSGDLEQGLGSTAVTLKATAAEREALRRTIERAPSFLRRANSTFANTRVLLREARPLLREVRPVAPRLATTLRLAEPLTAEGVPLLRNVRATLPSLSDTLARTPRLADQLVPALNELSRALPTLKPITTEIRTFAPDLASGLLTGFGGKASGYYDANGHYTRIAPTVNAASLAAVAQPLLGGLTDVLSPLLGTGLASPQTNQQERCPGAGAQTHPDGSNPNPAGHAGTCDLDQVPPGGRNPIAARTATKGGTR</sequence>
<accession>A0A6J7ICH1</accession>
<dbReference type="InterPro" id="IPR052336">
    <property type="entry name" value="MlaD_Phospholipid_Transporter"/>
</dbReference>
<organism evidence="3">
    <name type="scientific">freshwater metagenome</name>
    <dbReference type="NCBI Taxonomy" id="449393"/>
    <lineage>
        <taxon>unclassified sequences</taxon>
        <taxon>metagenomes</taxon>
        <taxon>ecological metagenomes</taxon>
    </lineage>
</organism>
<proteinExistence type="predicted"/>
<reference evidence="3" key="1">
    <citation type="submission" date="2020-05" db="EMBL/GenBank/DDBJ databases">
        <authorList>
            <person name="Chiriac C."/>
            <person name="Salcher M."/>
            <person name="Ghai R."/>
            <person name="Kavagutti S V."/>
        </authorList>
    </citation>
    <scope>NUCLEOTIDE SEQUENCE</scope>
</reference>
<evidence type="ECO:0000256" key="1">
    <source>
        <dbReference type="SAM" id="MobiDB-lite"/>
    </source>
</evidence>
<dbReference type="AlphaFoldDB" id="A0A6J7ICH1"/>
<dbReference type="InterPro" id="IPR003399">
    <property type="entry name" value="Mce/MlaD"/>
</dbReference>
<dbReference type="PANTHER" id="PTHR33371:SF4">
    <property type="entry name" value="INTERMEMBRANE PHOSPHOLIPID TRANSPORT SYSTEM BINDING PROTEIN MLAD"/>
    <property type="match status" value="1"/>
</dbReference>
<evidence type="ECO:0000259" key="2">
    <source>
        <dbReference type="Pfam" id="PF02470"/>
    </source>
</evidence>
<dbReference type="Pfam" id="PF02470">
    <property type="entry name" value="MlaD"/>
    <property type="match status" value="1"/>
</dbReference>